<dbReference type="SUPFAM" id="SSF54695">
    <property type="entry name" value="POZ domain"/>
    <property type="match status" value="1"/>
</dbReference>
<dbReference type="Gene3D" id="3.30.710.10">
    <property type="entry name" value="Potassium Channel Kv1.1, Chain A"/>
    <property type="match status" value="1"/>
</dbReference>
<evidence type="ECO:0000259" key="1">
    <source>
        <dbReference type="PROSITE" id="PS50097"/>
    </source>
</evidence>
<dbReference type="InterPro" id="IPR011333">
    <property type="entry name" value="SKP1/BTB/POZ_sf"/>
</dbReference>
<dbReference type="Pfam" id="PF00651">
    <property type="entry name" value="BTB"/>
    <property type="match status" value="1"/>
</dbReference>
<organism evidence="2 3">
    <name type="scientific">Cladophialophora carrionii</name>
    <dbReference type="NCBI Taxonomy" id="86049"/>
    <lineage>
        <taxon>Eukaryota</taxon>
        <taxon>Fungi</taxon>
        <taxon>Dikarya</taxon>
        <taxon>Ascomycota</taxon>
        <taxon>Pezizomycotina</taxon>
        <taxon>Eurotiomycetes</taxon>
        <taxon>Chaetothyriomycetidae</taxon>
        <taxon>Chaetothyriales</taxon>
        <taxon>Herpotrichiellaceae</taxon>
        <taxon>Cladophialophora</taxon>
    </lineage>
</organism>
<gene>
    <name evidence="2" type="ORF">CLCR_09200</name>
</gene>
<dbReference type="EMBL" id="LGRB01000009">
    <property type="protein sequence ID" value="OCT51897.1"/>
    <property type="molecule type" value="Genomic_DNA"/>
</dbReference>
<reference evidence="3" key="1">
    <citation type="submission" date="2015-07" db="EMBL/GenBank/DDBJ databases">
        <authorList>
            <person name="Teixeira M.M."/>
            <person name="Souza R.C."/>
            <person name="Almeida L.G."/>
            <person name="Vicente V.A."/>
            <person name="de Hoog S."/>
            <person name="Bocca A.L."/>
            <person name="de Almeida S.R."/>
            <person name="Vasconcelos A.T."/>
            <person name="Felipe M.S."/>
        </authorList>
    </citation>
    <scope>NUCLEOTIDE SEQUENCE [LARGE SCALE GENOMIC DNA]</scope>
    <source>
        <strain evidence="3">KSF</strain>
    </source>
</reference>
<evidence type="ECO:0000313" key="3">
    <source>
        <dbReference type="Proteomes" id="UP000094526"/>
    </source>
</evidence>
<protein>
    <recommendedName>
        <fullName evidence="1">BTB domain-containing protein</fullName>
    </recommendedName>
</protein>
<comment type="caution">
    <text evidence="2">The sequence shown here is derived from an EMBL/GenBank/DDBJ whole genome shotgun (WGS) entry which is preliminary data.</text>
</comment>
<dbReference type="InterPro" id="IPR000210">
    <property type="entry name" value="BTB/POZ_dom"/>
</dbReference>
<evidence type="ECO:0000313" key="2">
    <source>
        <dbReference type="EMBL" id="OCT51897.1"/>
    </source>
</evidence>
<feature type="domain" description="BTB" evidence="1">
    <location>
        <begin position="3"/>
        <end position="78"/>
    </location>
</feature>
<keyword evidence="3" id="KW-1185">Reference proteome</keyword>
<dbReference type="OrthoDB" id="5275938at2759"/>
<dbReference type="Proteomes" id="UP000094526">
    <property type="component" value="Unassembled WGS sequence"/>
</dbReference>
<accession>A0A1C1CTS5</accession>
<proteinExistence type="predicted"/>
<dbReference type="STRING" id="86049.A0A1C1CTS5"/>
<name>A0A1C1CTS5_9EURO</name>
<dbReference type="CDD" id="cd18186">
    <property type="entry name" value="BTB_POZ_ZBTB_KLHL-like"/>
    <property type="match status" value="1"/>
</dbReference>
<sequence>MLTDVVIEVDGERIRVSSKVMSLASPVFKVMFTSGFKESLTSRGTASDSSSISLPDDDPVAFLYLSKVVHFQDPKPPNNVDIVFFENLALLYDEYQCTARIASCVQAPLEKLAVSAPIDDLYKIILVACLLDAPHLCSSTSWKILVAQEGPFLAAPETMNHPRIPVFLLSE</sequence>
<dbReference type="PROSITE" id="PS50097">
    <property type="entry name" value="BTB"/>
    <property type="match status" value="1"/>
</dbReference>
<dbReference type="SMART" id="SM00225">
    <property type="entry name" value="BTB"/>
    <property type="match status" value="1"/>
</dbReference>
<dbReference type="VEuPathDB" id="FungiDB:CLCR_09200"/>
<dbReference type="VEuPathDB" id="FungiDB:G647_06228"/>
<dbReference type="AlphaFoldDB" id="A0A1C1CTS5"/>